<dbReference type="SUPFAM" id="SSF89124">
    <property type="entry name" value="Nop domain"/>
    <property type="match status" value="1"/>
</dbReference>
<comment type="subcellular location">
    <subcellularLocation>
        <location evidence="1">Nucleus</location>
    </subcellularLocation>
</comment>
<keyword evidence="5" id="KW-0694">RNA-binding</keyword>
<keyword evidence="12" id="KW-1185">Reference proteome</keyword>
<dbReference type="PANTHER" id="PTHR13904:SF0">
    <property type="entry name" value="U4_U6 SMALL NUCLEAR RIBONUCLEOPROTEIN PRP31"/>
    <property type="match status" value="1"/>
</dbReference>
<organism evidence="11 12">
    <name type="scientific">Cronartium quercuum f. sp. fusiforme G11</name>
    <dbReference type="NCBI Taxonomy" id="708437"/>
    <lineage>
        <taxon>Eukaryota</taxon>
        <taxon>Fungi</taxon>
        <taxon>Dikarya</taxon>
        <taxon>Basidiomycota</taxon>
        <taxon>Pucciniomycotina</taxon>
        <taxon>Pucciniomycetes</taxon>
        <taxon>Pucciniales</taxon>
        <taxon>Coleosporiaceae</taxon>
        <taxon>Cronartium</taxon>
    </lineage>
</organism>
<comment type="similarity">
    <text evidence="2">Belongs to the PRP31 family.</text>
</comment>
<feature type="domain" description="Nop" evidence="10">
    <location>
        <begin position="255"/>
        <end position="379"/>
    </location>
</feature>
<dbReference type="OrthoDB" id="4771285at2759"/>
<dbReference type="Pfam" id="PF09785">
    <property type="entry name" value="Prp31_C"/>
    <property type="match status" value="1"/>
</dbReference>
<name>A0A9P6NIZ8_9BASI</name>
<evidence type="ECO:0000313" key="12">
    <source>
        <dbReference type="Proteomes" id="UP000886653"/>
    </source>
</evidence>
<dbReference type="EMBL" id="MU167255">
    <property type="protein sequence ID" value="KAG0146864.1"/>
    <property type="molecule type" value="Genomic_DNA"/>
</dbReference>
<keyword evidence="4" id="KW-0747">Spliceosome</keyword>
<dbReference type="InterPro" id="IPR042239">
    <property type="entry name" value="Nop_C"/>
</dbReference>
<sequence length="547" mass="60175">MDLADELLNDLDGDSGLEEEVQAGIYDHSVQFSSNKRAHEDDDSEDEDKEQLGIGDVGVLAGGTEPAQEMDVDDVKKMDLMDFHDVGSVAKLWSSRTLKDVMTRIEHFTKNPSSEHSSGETDMSNESAEYRLIVQANNLAVEIDNEVMVVHKYIRDHYAPRFPNLERLLPNPYEYLRAVRLFGNTPQLSSVRGFENVLSSATAMIVTVEAATVSDDRILTDLEWKRVDKAVSVAEELEEARKTILEYVESRMSLMAPNLSAIVGTRTAAKLMGVAGGLTGLSKMPSCNVHLLGAQKKNLATGFSTAHSTHSQQKLHTGFIYQCDLVRNTEEQFRMKAQRTIGAKCVLATRMDHSRQFLDGSYGLKLKEEIKLKLEKLAEPPPQKLTKALPVPSEGQKKRRGGKRARKAKEAHAQTELKKLTNRLRFGEIEEEVGSFDETKGLGMLGSSSGRVRVNQGESRTKAKMSKANKNRLAALRSTPGSGQSLNSSGTSSSLVFTPVQGLELVDPAAQRAKQQAVLDAAKPGWFAEGRFSVIPGGKGKDMNSKK</sequence>
<keyword evidence="6" id="KW-0508">mRNA splicing</keyword>
<dbReference type="PANTHER" id="PTHR13904">
    <property type="entry name" value="PRE-MRNA SPLICING FACTOR PRP31"/>
    <property type="match status" value="1"/>
</dbReference>
<dbReference type="GO" id="GO:0071011">
    <property type="term" value="C:precatalytic spliceosome"/>
    <property type="evidence" value="ECO:0007669"/>
    <property type="project" value="TreeGrafter"/>
</dbReference>
<evidence type="ECO:0000256" key="6">
    <source>
        <dbReference type="ARBA" id="ARBA00023187"/>
    </source>
</evidence>
<evidence type="ECO:0000256" key="2">
    <source>
        <dbReference type="ARBA" id="ARBA00005572"/>
    </source>
</evidence>
<dbReference type="InterPro" id="IPR036070">
    <property type="entry name" value="Nop_dom_sf"/>
</dbReference>
<dbReference type="InterPro" id="IPR012976">
    <property type="entry name" value="NOSIC"/>
</dbReference>
<evidence type="ECO:0000256" key="9">
    <source>
        <dbReference type="SAM" id="MobiDB-lite"/>
    </source>
</evidence>
<dbReference type="GO" id="GO:0003723">
    <property type="term" value="F:RNA binding"/>
    <property type="evidence" value="ECO:0007669"/>
    <property type="project" value="UniProtKB-KW"/>
</dbReference>
<dbReference type="AlphaFoldDB" id="A0A9P6NIZ8"/>
<keyword evidence="3" id="KW-0507">mRNA processing</keyword>
<evidence type="ECO:0000256" key="1">
    <source>
        <dbReference type="ARBA" id="ARBA00004123"/>
    </source>
</evidence>
<dbReference type="PROSITE" id="PS51358">
    <property type="entry name" value="NOP"/>
    <property type="match status" value="1"/>
</dbReference>
<evidence type="ECO:0000256" key="4">
    <source>
        <dbReference type="ARBA" id="ARBA00022728"/>
    </source>
</evidence>
<comment type="caution">
    <text evidence="11">The sequence shown here is derived from an EMBL/GenBank/DDBJ whole genome shotgun (WGS) entry which is preliminary data.</text>
</comment>
<evidence type="ECO:0000259" key="10">
    <source>
        <dbReference type="PROSITE" id="PS51358"/>
    </source>
</evidence>
<feature type="compositionally biased region" description="Basic residues" evidence="9">
    <location>
        <begin position="397"/>
        <end position="407"/>
    </location>
</feature>
<dbReference type="InterPro" id="IPR002687">
    <property type="entry name" value="Nop_dom"/>
</dbReference>
<dbReference type="FunFam" id="1.10.287.4070:FF:000003">
    <property type="entry name" value="U4/U6 small nuclear ribonucleoprotein PRP31"/>
    <property type="match status" value="1"/>
</dbReference>
<feature type="region of interest" description="Disordered" evidence="9">
    <location>
        <begin position="440"/>
        <end position="468"/>
    </location>
</feature>
<gene>
    <name evidence="11" type="ORF">CROQUDRAFT_656855</name>
</gene>
<keyword evidence="7" id="KW-0539">Nucleus</keyword>
<dbReference type="SMART" id="SM00931">
    <property type="entry name" value="NOSIC"/>
    <property type="match status" value="1"/>
</dbReference>
<dbReference type="Proteomes" id="UP000886653">
    <property type="component" value="Unassembled WGS sequence"/>
</dbReference>
<dbReference type="Gene3D" id="1.10.246.90">
    <property type="entry name" value="Nop domain"/>
    <property type="match status" value="1"/>
</dbReference>
<evidence type="ECO:0000256" key="5">
    <source>
        <dbReference type="ARBA" id="ARBA00022884"/>
    </source>
</evidence>
<dbReference type="GO" id="GO:0005687">
    <property type="term" value="C:U4 snRNP"/>
    <property type="evidence" value="ECO:0007669"/>
    <property type="project" value="TreeGrafter"/>
</dbReference>
<evidence type="ECO:0000256" key="3">
    <source>
        <dbReference type="ARBA" id="ARBA00022664"/>
    </source>
</evidence>
<reference evidence="11" key="1">
    <citation type="submission" date="2013-11" db="EMBL/GenBank/DDBJ databases">
        <title>Genome sequence of the fusiform rust pathogen reveals effectors for host alternation and coevolution with pine.</title>
        <authorList>
            <consortium name="DOE Joint Genome Institute"/>
            <person name="Smith K."/>
            <person name="Pendleton A."/>
            <person name="Kubisiak T."/>
            <person name="Anderson C."/>
            <person name="Salamov A."/>
            <person name="Aerts A."/>
            <person name="Riley R."/>
            <person name="Clum A."/>
            <person name="Lindquist E."/>
            <person name="Ence D."/>
            <person name="Campbell M."/>
            <person name="Kronenberg Z."/>
            <person name="Feau N."/>
            <person name="Dhillon B."/>
            <person name="Hamelin R."/>
            <person name="Burleigh J."/>
            <person name="Smith J."/>
            <person name="Yandell M."/>
            <person name="Nelson C."/>
            <person name="Grigoriev I."/>
            <person name="Davis J."/>
        </authorList>
    </citation>
    <scope>NUCLEOTIDE SEQUENCE</scope>
    <source>
        <strain evidence="11">G11</strain>
    </source>
</reference>
<protein>
    <recommendedName>
        <fullName evidence="10">Nop domain-containing protein</fullName>
    </recommendedName>
</protein>
<feature type="region of interest" description="Disordered" evidence="9">
    <location>
        <begin position="1"/>
        <end position="62"/>
    </location>
</feature>
<proteinExistence type="inferred from homology"/>
<dbReference type="Pfam" id="PF01798">
    <property type="entry name" value="Nop"/>
    <property type="match status" value="1"/>
</dbReference>
<dbReference type="InterPro" id="IPR027105">
    <property type="entry name" value="Prp31"/>
</dbReference>
<evidence type="ECO:0000313" key="11">
    <source>
        <dbReference type="EMBL" id="KAG0146864.1"/>
    </source>
</evidence>
<dbReference type="FunFam" id="1.10.246.90:FF:000002">
    <property type="entry name" value="U4/U6 small nuclear ribonucleoprotein Prp31"/>
    <property type="match status" value="1"/>
</dbReference>
<feature type="region of interest" description="Disordered" evidence="9">
    <location>
        <begin position="377"/>
        <end position="414"/>
    </location>
</feature>
<keyword evidence="8" id="KW-0687">Ribonucleoprotein</keyword>
<accession>A0A9P6NIZ8</accession>
<dbReference type="Gene3D" id="1.10.287.4070">
    <property type="match status" value="1"/>
</dbReference>
<dbReference type="GO" id="GO:0000244">
    <property type="term" value="P:spliceosomal tri-snRNP complex assembly"/>
    <property type="evidence" value="ECO:0007669"/>
    <property type="project" value="InterPro"/>
</dbReference>
<evidence type="ECO:0000256" key="7">
    <source>
        <dbReference type="ARBA" id="ARBA00023242"/>
    </source>
</evidence>
<dbReference type="InterPro" id="IPR019175">
    <property type="entry name" value="Prp31_C"/>
</dbReference>
<feature type="compositionally biased region" description="Acidic residues" evidence="9">
    <location>
        <begin position="1"/>
        <end position="21"/>
    </location>
</feature>
<evidence type="ECO:0000256" key="8">
    <source>
        <dbReference type="ARBA" id="ARBA00023274"/>
    </source>
</evidence>
<dbReference type="GO" id="GO:0046540">
    <property type="term" value="C:U4/U6 x U5 tri-snRNP complex"/>
    <property type="evidence" value="ECO:0007669"/>
    <property type="project" value="InterPro"/>
</dbReference>